<gene>
    <name evidence="1" type="ORF">GCM10022246_09870</name>
</gene>
<keyword evidence="2" id="KW-1185">Reference proteome</keyword>
<proteinExistence type="predicted"/>
<dbReference type="EMBL" id="BAABAK010000004">
    <property type="protein sequence ID" value="GAA3958322.1"/>
    <property type="molecule type" value="Genomic_DNA"/>
</dbReference>
<accession>A0ABP7P476</accession>
<sequence>MRPNTDRLMAFIPSRIAIFTFLLVFLGHGASAQNAPVKVVPPELSELSGLFISKGNLIFAHNDSGDTSRFFAIDAKGKLISTLYFKGDPSIKRLGVTDCEDIAGGPGPVKDKSYIYLGDIGDNGGKRPYVTVYRFAEPSKLSGNMQIQNDAVHLKYPNGPQDAETLMIDPISKELIIVSKRQDTVGIYSAPLFFKNKDTITMKKQGSLYLPGRGLLKYVVSGDISRDGRQILLKTYTGVYYWQRNGKESISEALRRKPTNLPYTLESQGEAIGFTPDGKAYYCISEGKNAVIYRYNIPKLP</sequence>
<reference evidence="2" key="1">
    <citation type="journal article" date="2019" name="Int. J. Syst. Evol. Microbiol.">
        <title>The Global Catalogue of Microorganisms (GCM) 10K type strain sequencing project: providing services to taxonomists for standard genome sequencing and annotation.</title>
        <authorList>
            <consortium name="The Broad Institute Genomics Platform"/>
            <consortium name="The Broad Institute Genome Sequencing Center for Infectious Disease"/>
            <person name="Wu L."/>
            <person name="Ma J."/>
        </authorList>
    </citation>
    <scope>NUCLEOTIDE SEQUENCE [LARGE SCALE GENOMIC DNA]</scope>
    <source>
        <strain evidence="2">JCM 17338</strain>
    </source>
</reference>
<evidence type="ECO:0000313" key="2">
    <source>
        <dbReference type="Proteomes" id="UP001501081"/>
    </source>
</evidence>
<protein>
    <submittedName>
        <fullName evidence="1">WD40 repeat domain-containing protein</fullName>
    </submittedName>
</protein>
<dbReference type="SUPFAM" id="SSF69304">
    <property type="entry name" value="Tricorn protease N-terminal domain"/>
    <property type="match status" value="1"/>
</dbReference>
<dbReference type="Proteomes" id="UP001501081">
    <property type="component" value="Unassembled WGS sequence"/>
</dbReference>
<evidence type="ECO:0000313" key="1">
    <source>
        <dbReference type="EMBL" id="GAA3958322.1"/>
    </source>
</evidence>
<name>A0ABP7P476_9SPHI</name>
<organism evidence="1 2">
    <name type="scientific">Pedobacter ginsengiterrae</name>
    <dbReference type="NCBI Taxonomy" id="871696"/>
    <lineage>
        <taxon>Bacteria</taxon>
        <taxon>Pseudomonadati</taxon>
        <taxon>Bacteroidota</taxon>
        <taxon>Sphingobacteriia</taxon>
        <taxon>Sphingobacteriales</taxon>
        <taxon>Sphingobacteriaceae</taxon>
        <taxon>Pedobacter</taxon>
    </lineage>
</organism>
<comment type="caution">
    <text evidence="1">The sequence shown here is derived from an EMBL/GenBank/DDBJ whole genome shotgun (WGS) entry which is preliminary data.</text>
</comment>